<evidence type="ECO:0000256" key="1">
    <source>
        <dbReference type="ARBA" id="ARBA00022679"/>
    </source>
</evidence>
<dbReference type="PROSITE" id="PS50206">
    <property type="entry name" value="RHODANESE_3"/>
    <property type="match status" value="1"/>
</dbReference>
<name>A0A094JVY0_9GAMM</name>
<evidence type="ECO:0000256" key="2">
    <source>
        <dbReference type="ARBA" id="ARBA00023266"/>
    </source>
</evidence>
<feature type="active site" description="S-selanylcysteine intermediate" evidence="3">
    <location>
        <position position="98"/>
    </location>
</feature>
<dbReference type="SUPFAM" id="SSF52821">
    <property type="entry name" value="Rhodanese/Cell cycle control phosphatase"/>
    <property type="match status" value="1"/>
</dbReference>
<dbReference type="OrthoDB" id="9808735at2"/>
<dbReference type="EC" id="2.9.1.3" evidence="3"/>
<sequence length="369" mass="42035">MSKLTYPASAYSTLFVEDRPMVDLRAPIEFSKGAFPCSNNLPLMTDRERELVGTCYKQQGPDAALALGHQLVNGTTKQQRVDAWLGFLAANPDALIYCFRGGQRSQISQQWIKAAGLEVAYIEGGYKAMRQHLIEVIDQTPQRQPMLVLSGITGSGKTDFLLQRPEAVDLEGAANHRGSSFGKKTTPQPTQINFENQLAVSLLKQQQRSPELLLLEDESYLIGRNALPKDFYMGMQQANVIVLEASFEQRIQRLRYEYVDRMLNDFVARDGEQAGLNAFVDYLHQSINSIRKRLGHQNADELIAMIDTAIDEQLQRNNLQLHLEWIGMLLTKYYDPMYEYQLAKKSERVIFRGDQQALNQWLDQRQLQA</sequence>
<dbReference type="InterPro" id="IPR058840">
    <property type="entry name" value="AAA_SelU"/>
</dbReference>
<dbReference type="PANTHER" id="PTHR30401">
    <property type="entry name" value="TRNA 2-SELENOURIDINE SYNTHASE"/>
    <property type="match status" value="1"/>
</dbReference>
<dbReference type="AlphaFoldDB" id="A0A094JVY0"/>
<dbReference type="GO" id="GO:0002098">
    <property type="term" value="P:tRNA wobble uridine modification"/>
    <property type="evidence" value="ECO:0007669"/>
    <property type="project" value="UniProtKB-UniRule"/>
</dbReference>
<comment type="catalytic activity">
    <reaction evidence="3">
        <text>5-methylaminomethyl-2-(Se-phospho)selenouridine(34) in tRNA + H2O = 5-methylaminomethyl-2-selenouridine(34) in tRNA + phosphate</text>
        <dbReference type="Rhea" id="RHEA:60176"/>
        <dbReference type="Rhea" id="RHEA-COMP:10196"/>
        <dbReference type="Rhea" id="RHEA-COMP:15523"/>
        <dbReference type="ChEBI" id="CHEBI:15377"/>
        <dbReference type="ChEBI" id="CHEBI:43474"/>
        <dbReference type="ChEBI" id="CHEBI:82743"/>
        <dbReference type="ChEBI" id="CHEBI:143702"/>
    </reaction>
</comment>
<keyword evidence="6" id="KW-1185">Reference proteome</keyword>
<dbReference type="NCBIfam" id="NF008751">
    <property type="entry name" value="PRK11784.1-3"/>
    <property type="match status" value="1"/>
</dbReference>
<dbReference type="InterPro" id="IPR001763">
    <property type="entry name" value="Rhodanese-like_dom"/>
</dbReference>
<dbReference type="Proteomes" id="UP000029264">
    <property type="component" value="Unassembled WGS sequence"/>
</dbReference>
<dbReference type="GO" id="GO:0043828">
    <property type="term" value="F:tRNA 2-selenouridine synthase activity"/>
    <property type="evidence" value="ECO:0007669"/>
    <property type="project" value="UniProtKB-EC"/>
</dbReference>
<gene>
    <name evidence="3" type="primary">selU</name>
    <name evidence="5" type="ORF">HR45_15010</name>
</gene>
<dbReference type="NCBIfam" id="NF008750">
    <property type="entry name" value="PRK11784.1-2"/>
    <property type="match status" value="1"/>
</dbReference>
<proteinExistence type="inferred from homology"/>
<keyword evidence="2 3" id="KW-0711">Selenium</keyword>
<comment type="subunit">
    <text evidence="3">Monomer.</text>
</comment>
<dbReference type="Gene3D" id="3.40.250.10">
    <property type="entry name" value="Rhodanese-like domain"/>
    <property type="match status" value="1"/>
</dbReference>
<dbReference type="Pfam" id="PF26341">
    <property type="entry name" value="AAA_SelU"/>
    <property type="match status" value="1"/>
</dbReference>
<comment type="catalytic activity">
    <reaction evidence="3">
        <text>5-methylaminomethyl-S-(2E)-geranyl-thiouridine(34) in tRNA + selenophosphate + H(+) = 5-methylaminomethyl-2-(Se-phospho)selenouridine(34) in tRNA + (2E)-thiogeraniol</text>
        <dbReference type="Rhea" id="RHEA:60172"/>
        <dbReference type="Rhea" id="RHEA-COMP:14654"/>
        <dbReference type="Rhea" id="RHEA-COMP:15523"/>
        <dbReference type="ChEBI" id="CHEBI:15378"/>
        <dbReference type="ChEBI" id="CHEBI:16144"/>
        <dbReference type="ChEBI" id="CHEBI:140632"/>
        <dbReference type="ChEBI" id="CHEBI:143702"/>
        <dbReference type="ChEBI" id="CHEBI:143703"/>
    </reaction>
</comment>
<keyword evidence="1 3" id="KW-0808">Transferase</keyword>
<dbReference type="PANTHER" id="PTHR30401:SF0">
    <property type="entry name" value="TRNA 2-SELENOURIDINE SYNTHASE"/>
    <property type="match status" value="1"/>
</dbReference>
<dbReference type="RefSeq" id="WP_037444389.1">
    <property type="nucleotide sequence ID" value="NZ_JPEO01000015.1"/>
</dbReference>
<evidence type="ECO:0000313" key="6">
    <source>
        <dbReference type="Proteomes" id="UP000029264"/>
    </source>
</evidence>
<feature type="domain" description="Rhodanese" evidence="4">
    <location>
        <begin position="15"/>
        <end position="138"/>
    </location>
</feature>
<comment type="catalytic activity">
    <reaction evidence="3">
        <text>5-methylaminomethyl-2-thiouridine(34) in tRNA + (2E)-geranyl diphosphate = 5-methylaminomethyl-S-(2E)-geranyl-thiouridine(34) in tRNA + diphosphate</text>
        <dbReference type="Rhea" id="RHEA:14085"/>
        <dbReference type="Rhea" id="RHEA-COMP:10195"/>
        <dbReference type="Rhea" id="RHEA-COMP:14654"/>
        <dbReference type="ChEBI" id="CHEBI:33019"/>
        <dbReference type="ChEBI" id="CHEBI:58057"/>
        <dbReference type="ChEBI" id="CHEBI:74455"/>
        <dbReference type="ChEBI" id="CHEBI:140632"/>
    </reaction>
</comment>
<comment type="catalytic activity">
    <reaction evidence="3">
        <text>5-methylaminomethyl-2-thiouridine(34) in tRNA + selenophosphate + (2E)-geranyl diphosphate + H2O + H(+) = 5-methylaminomethyl-2-selenouridine(34) in tRNA + (2E)-thiogeraniol + phosphate + diphosphate</text>
        <dbReference type="Rhea" id="RHEA:42716"/>
        <dbReference type="Rhea" id="RHEA-COMP:10195"/>
        <dbReference type="Rhea" id="RHEA-COMP:10196"/>
        <dbReference type="ChEBI" id="CHEBI:15377"/>
        <dbReference type="ChEBI" id="CHEBI:15378"/>
        <dbReference type="ChEBI" id="CHEBI:16144"/>
        <dbReference type="ChEBI" id="CHEBI:33019"/>
        <dbReference type="ChEBI" id="CHEBI:43474"/>
        <dbReference type="ChEBI" id="CHEBI:58057"/>
        <dbReference type="ChEBI" id="CHEBI:74455"/>
        <dbReference type="ChEBI" id="CHEBI:82743"/>
        <dbReference type="ChEBI" id="CHEBI:143703"/>
        <dbReference type="EC" id="2.9.1.3"/>
    </reaction>
</comment>
<dbReference type="STRING" id="1515746.HR45_15010"/>
<evidence type="ECO:0000313" key="5">
    <source>
        <dbReference type="EMBL" id="KFZ36606.1"/>
    </source>
</evidence>
<dbReference type="InterPro" id="IPR017582">
    <property type="entry name" value="SelU"/>
</dbReference>
<accession>A0A094JVY0</accession>
<dbReference type="HAMAP" id="MF_01622">
    <property type="entry name" value="tRNA_sel_U_synth"/>
    <property type="match status" value="1"/>
</dbReference>
<dbReference type="SMART" id="SM00450">
    <property type="entry name" value="RHOD"/>
    <property type="match status" value="1"/>
</dbReference>
<dbReference type="NCBIfam" id="TIGR03167">
    <property type="entry name" value="tRNA_sel_U_synt"/>
    <property type="match status" value="1"/>
</dbReference>
<evidence type="ECO:0000256" key="3">
    <source>
        <dbReference type="HAMAP-Rule" id="MF_01622"/>
    </source>
</evidence>
<dbReference type="EMBL" id="JPEO01000015">
    <property type="protein sequence ID" value="KFZ36606.1"/>
    <property type="molecule type" value="Genomic_DNA"/>
</dbReference>
<dbReference type="InterPro" id="IPR036873">
    <property type="entry name" value="Rhodanese-like_dom_sf"/>
</dbReference>
<reference evidence="5 6" key="1">
    <citation type="submission" date="2014-06" db="EMBL/GenBank/DDBJ databases">
        <title>Shewanella sp. YQH10.</title>
        <authorList>
            <person name="Liu Y."/>
            <person name="Zeng R."/>
        </authorList>
    </citation>
    <scope>NUCLEOTIDE SEQUENCE [LARGE SCALE GENOMIC DNA]</scope>
    <source>
        <strain evidence="5 6">YQH10</strain>
    </source>
</reference>
<dbReference type="eggNOG" id="COG2603">
    <property type="taxonomic scope" value="Bacteria"/>
</dbReference>
<protein>
    <recommendedName>
        <fullName evidence="3">tRNA 2-selenouridine synthase</fullName>
        <ecNumber evidence="3">2.9.1.3</ecNumber>
    </recommendedName>
</protein>
<evidence type="ECO:0000259" key="4">
    <source>
        <dbReference type="PROSITE" id="PS50206"/>
    </source>
</evidence>
<comment type="caution">
    <text evidence="5">The sequence shown here is derived from an EMBL/GenBank/DDBJ whole genome shotgun (WGS) entry which is preliminary data.</text>
</comment>
<organism evidence="5 6">
    <name type="scientific">Shewanella mangrovi</name>
    <dbReference type="NCBI Taxonomy" id="1515746"/>
    <lineage>
        <taxon>Bacteria</taxon>
        <taxon>Pseudomonadati</taxon>
        <taxon>Pseudomonadota</taxon>
        <taxon>Gammaproteobacteria</taxon>
        <taxon>Alteromonadales</taxon>
        <taxon>Shewanellaceae</taxon>
        <taxon>Shewanella</taxon>
    </lineage>
</organism>
<comment type="function">
    <text evidence="3">Involved in the post-transcriptional modification of the uridine at the wobble position (U34) of tRNA(Lys), tRNA(Glu) and tRNA(Gln). Catalyzes the conversion of 2-thiouridine (S2U-RNA) to 2-selenouridine (Se2U-RNA). Acts in a two-step process involving geranylation of 2-thiouridine (S2U) to S-geranyl-2-thiouridine (geS2U) and subsequent selenation of the latter derivative to 2-selenouridine (Se2U) in the tRNA chain.</text>
</comment>
<comment type="similarity">
    <text evidence="3">Belongs to the SelU family.</text>
</comment>
<dbReference type="GO" id="GO:0016765">
    <property type="term" value="F:transferase activity, transferring alkyl or aryl (other than methyl) groups"/>
    <property type="evidence" value="ECO:0007669"/>
    <property type="project" value="UniProtKB-UniRule"/>
</dbReference>